<dbReference type="AlphaFoldDB" id="A0A074KFH2"/>
<sequence>MPWWQGENGFGAGQFVAIVNSKSFEMVSRRGPQYPVPDAHCGNTLRGVLVIDFMRISGLELASLANRGPFVKLPLRGLALE</sequence>
<protein>
    <submittedName>
        <fullName evidence="1">Uncharacterized protein</fullName>
    </submittedName>
</protein>
<reference evidence="1 2" key="1">
    <citation type="journal article" date="2015" name="Antonie Van Leeuwenhoek">
        <title>Thioclava indica sp. nov., isolated from surface seawater of the Indian Ocean.</title>
        <authorList>
            <person name="Liu Y."/>
            <person name="Lai Q."/>
            <person name="Du J."/>
            <person name="Xu H."/>
            <person name="Jiang L."/>
            <person name="Shao Z."/>
        </authorList>
    </citation>
    <scope>NUCLEOTIDE SEQUENCE [LARGE SCALE GENOMIC DNA]</scope>
    <source>
        <strain evidence="1 2">DT23-4</strain>
    </source>
</reference>
<dbReference type="Proteomes" id="UP000027471">
    <property type="component" value="Unassembled WGS sequence"/>
</dbReference>
<organism evidence="1 2">
    <name type="scientific">Thioclava indica</name>
    <dbReference type="NCBI Taxonomy" id="1353528"/>
    <lineage>
        <taxon>Bacteria</taxon>
        <taxon>Pseudomonadati</taxon>
        <taxon>Pseudomonadota</taxon>
        <taxon>Alphaproteobacteria</taxon>
        <taxon>Rhodobacterales</taxon>
        <taxon>Paracoccaceae</taxon>
        <taxon>Thioclava</taxon>
    </lineage>
</organism>
<evidence type="ECO:0000313" key="2">
    <source>
        <dbReference type="Proteomes" id="UP000027471"/>
    </source>
</evidence>
<gene>
    <name evidence="1" type="ORF">DT23_13295</name>
</gene>
<dbReference type="EMBL" id="AUNB01000019">
    <property type="protein sequence ID" value="KEO60307.1"/>
    <property type="molecule type" value="Genomic_DNA"/>
</dbReference>
<proteinExistence type="predicted"/>
<evidence type="ECO:0000313" key="1">
    <source>
        <dbReference type="EMBL" id="KEO60307.1"/>
    </source>
</evidence>
<accession>A0A074KFH2</accession>
<comment type="caution">
    <text evidence="1">The sequence shown here is derived from an EMBL/GenBank/DDBJ whole genome shotgun (WGS) entry which is preliminary data.</text>
</comment>
<name>A0A074KFH2_9RHOB</name>
<keyword evidence="2" id="KW-1185">Reference proteome</keyword>